<dbReference type="SUPFAM" id="SSF47384">
    <property type="entry name" value="Homodimeric domain of signal transducing histidine kinase"/>
    <property type="match status" value="1"/>
</dbReference>
<keyword evidence="9" id="KW-0902">Two-component regulatory system</keyword>
<reference evidence="13 14" key="1">
    <citation type="submission" date="2017-06" db="EMBL/GenBank/DDBJ databases">
        <authorList>
            <person name="Kim H.J."/>
            <person name="Triplett B.A."/>
        </authorList>
    </citation>
    <scope>NUCLEOTIDE SEQUENCE [LARGE SCALE GENOMIC DNA]</scope>
    <source>
        <strain evidence="13 14">DSM 14713</strain>
    </source>
</reference>
<evidence type="ECO:0000259" key="12">
    <source>
        <dbReference type="PROSITE" id="PS50885"/>
    </source>
</evidence>
<dbReference type="AlphaFoldDB" id="A0A250IFR0"/>
<dbReference type="CDD" id="cd00082">
    <property type="entry name" value="HisKA"/>
    <property type="match status" value="1"/>
</dbReference>
<dbReference type="InterPro" id="IPR003594">
    <property type="entry name" value="HATPase_dom"/>
</dbReference>
<dbReference type="PRINTS" id="PR00344">
    <property type="entry name" value="BCTRLSENSOR"/>
</dbReference>
<evidence type="ECO:0000313" key="14">
    <source>
        <dbReference type="Proteomes" id="UP000217289"/>
    </source>
</evidence>
<dbReference type="Gene3D" id="1.10.287.130">
    <property type="match status" value="1"/>
</dbReference>
<dbReference type="PROSITE" id="PS50885">
    <property type="entry name" value="HAMP"/>
    <property type="match status" value="1"/>
</dbReference>
<dbReference type="GO" id="GO:0000155">
    <property type="term" value="F:phosphorelay sensor kinase activity"/>
    <property type="evidence" value="ECO:0007669"/>
    <property type="project" value="InterPro"/>
</dbReference>
<keyword evidence="8" id="KW-0067">ATP-binding</keyword>
<feature type="transmembrane region" description="Helical" evidence="10">
    <location>
        <begin position="166"/>
        <end position="188"/>
    </location>
</feature>
<dbReference type="OrthoDB" id="5525839at2"/>
<keyword evidence="6" id="KW-0547">Nucleotide-binding</keyword>
<dbReference type="PROSITE" id="PS50109">
    <property type="entry name" value="HIS_KIN"/>
    <property type="match status" value="1"/>
</dbReference>
<dbReference type="Proteomes" id="UP000217289">
    <property type="component" value="Chromosome"/>
</dbReference>
<evidence type="ECO:0000259" key="11">
    <source>
        <dbReference type="PROSITE" id="PS50109"/>
    </source>
</evidence>
<protein>
    <recommendedName>
        <fullName evidence="3">histidine kinase</fullName>
        <ecNumber evidence="3">2.7.13.3</ecNumber>
    </recommendedName>
</protein>
<name>A0A250IFR0_9BACT</name>
<feature type="domain" description="Histidine kinase" evidence="11">
    <location>
        <begin position="553"/>
        <end position="764"/>
    </location>
</feature>
<comment type="subcellular location">
    <subcellularLocation>
        <location evidence="2">Membrane</location>
    </subcellularLocation>
</comment>
<comment type="catalytic activity">
    <reaction evidence="1">
        <text>ATP + protein L-histidine = ADP + protein N-phospho-L-histidine.</text>
        <dbReference type="EC" id="2.7.13.3"/>
    </reaction>
</comment>
<evidence type="ECO:0000313" key="13">
    <source>
        <dbReference type="EMBL" id="ATB30659.1"/>
    </source>
</evidence>
<keyword evidence="10" id="KW-0812">Transmembrane</keyword>
<evidence type="ECO:0000256" key="5">
    <source>
        <dbReference type="ARBA" id="ARBA00022679"/>
    </source>
</evidence>
<dbReference type="GO" id="GO:0016020">
    <property type="term" value="C:membrane"/>
    <property type="evidence" value="ECO:0007669"/>
    <property type="project" value="UniProtKB-SubCell"/>
</dbReference>
<dbReference type="SMART" id="SM00387">
    <property type="entry name" value="HATPase_c"/>
    <property type="match status" value="1"/>
</dbReference>
<evidence type="ECO:0000256" key="6">
    <source>
        <dbReference type="ARBA" id="ARBA00022741"/>
    </source>
</evidence>
<dbReference type="Pfam" id="PF00512">
    <property type="entry name" value="HisKA"/>
    <property type="match status" value="1"/>
</dbReference>
<keyword evidence="14" id="KW-1185">Reference proteome</keyword>
<dbReference type="SMART" id="SM00388">
    <property type="entry name" value="HisKA"/>
    <property type="match status" value="1"/>
</dbReference>
<feature type="transmembrane region" description="Helical" evidence="10">
    <location>
        <begin position="35"/>
        <end position="58"/>
    </location>
</feature>
<organism evidence="13 14">
    <name type="scientific">Melittangium boletus DSM 14713</name>
    <dbReference type="NCBI Taxonomy" id="1294270"/>
    <lineage>
        <taxon>Bacteria</taxon>
        <taxon>Pseudomonadati</taxon>
        <taxon>Myxococcota</taxon>
        <taxon>Myxococcia</taxon>
        <taxon>Myxococcales</taxon>
        <taxon>Cystobacterineae</taxon>
        <taxon>Archangiaceae</taxon>
        <taxon>Melittangium</taxon>
    </lineage>
</organism>
<evidence type="ECO:0000256" key="3">
    <source>
        <dbReference type="ARBA" id="ARBA00012438"/>
    </source>
</evidence>
<dbReference type="GO" id="GO:0005524">
    <property type="term" value="F:ATP binding"/>
    <property type="evidence" value="ECO:0007669"/>
    <property type="project" value="UniProtKB-KW"/>
</dbReference>
<feature type="domain" description="HAMP" evidence="12">
    <location>
        <begin position="483"/>
        <end position="538"/>
    </location>
</feature>
<dbReference type="InterPro" id="IPR050351">
    <property type="entry name" value="BphY/WalK/GraS-like"/>
</dbReference>
<evidence type="ECO:0000256" key="8">
    <source>
        <dbReference type="ARBA" id="ARBA00022840"/>
    </source>
</evidence>
<dbReference type="RefSeq" id="WP_095979083.1">
    <property type="nucleotide sequence ID" value="NZ_CP022163.1"/>
</dbReference>
<keyword evidence="10" id="KW-1133">Transmembrane helix</keyword>
<dbReference type="InterPro" id="IPR004358">
    <property type="entry name" value="Sig_transdc_His_kin-like_C"/>
</dbReference>
<keyword evidence="5" id="KW-0808">Transferase</keyword>
<dbReference type="SMART" id="SM00304">
    <property type="entry name" value="HAMP"/>
    <property type="match status" value="1"/>
</dbReference>
<dbReference type="InterPro" id="IPR036890">
    <property type="entry name" value="HATPase_C_sf"/>
</dbReference>
<feature type="transmembrane region" description="Helical" evidence="10">
    <location>
        <begin position="93"/>
        <end position="114"/>
    </location>
</feature>
<dbReference type="KEGG" id="mbd:MEBOL_004120"/>
<dbReference type="EC" id="2.7.13.3" evidence="3"/>
<evidence type="ECO:0000256" key="4">
    <source>
        <dbReference type="ARBA" id="ARBA00022553"/>
    </source>
</evidence>
<dbReference type="PANTHER" id="PTHR42878:SF7">
    <property type="entry name" value="SENSOR HISTIDINE KINASE GLRK"/>
    <property type="match status" value="1"/>
</dbReference>
<dbReference type="CDD" id="cd12914">
    <property type="entry name" value="PDC1_DGC_like"/>
    <property type="match status" value="1"/>
</dbReference>
<evidence type="ECO:0000256" key="2">
    <source>
        <dbReference type="ARBA" id="ARBA00004370"/>
    </source>
</evidence>
<evidence type="ECO:0000256" key="10">
    <source>
        <dbReference type="SAM" id="Phobius"/>
    </source>
</evidence>
<accession>A0A250IFR0</accession>
<dbReference type="Gene3D" id="3.30.450.20">
    <property type="entry name" value="PAS domain"/>
    <property type="match status" value="1"/>
</dbReference>
<keyword evidence="4" id="KW-0597">Phosphoprotein</keyword>
<proteinExistence type="predicted"/>
<evidence type="ECO:0000256" key="7">
    <source>
        <dbReference type="ARBA" id="ARBA00022777"/>
    </source>
</evidence>
<dbReference type="GO" id="GO:0000156">
    <property type="term" value="F:phosphorelay response regulator activity"/>
    <property type="evidence" value="ECO:0007669"/>
    <property type="project" value="TreeGrafter"/>
</dbReference>
<dbReference type="EMBL" id="CP022163">
    <property type="protein sequence ID" value="ATB30659.1"/>
    <property type="molecule type" value="Genomic_DNA"/>
</dbReference>
<dbReference type="PANTHER" id="PTHR42878">
    <property type="entry name" value="TWO-COMPONENT HISTIDINE KINASE"/>
    <property type="match status" value="1"/>
</dbReference>
<dbReference type="InterPro" id="IPR003660">
    <property type="entry name" value="HAMP_dom"/>
</dbReference>
<keyword evidence="7 13" id="KW-0418">Kinase</keyword>
<gene>
    <name evidence="13" type="ORF">MEBOL_004120</name>
</gene>
<dbReference type="GO" id="GO:0007234">
    <property type="term" value="P:osmosensory signaling via phosphorelay pathway"/>
    <property type="evidence" value="ECO:0007669"/>
    <property type="project" value="TreeGrafter"/>
</dbReference>
<dbReference type="InterPro" id="IPR005467">
    <property type="entry name" value="His_kinase_dom"/>
</dbReference>
<feature type="transmembrane region" description="Helical" evidence="10">
    <location>
        <begin position="126"/>
        <end position="146"/>
    </location>
</feature>
<sequence>MSALGRIGCGLCLGLLGWILNLAALEVLPGVHLLLGPLVVLAAAVLFGPMGGGVAGAVSGVRTLWLWHHPWGWLNITLEGLFVGALRRRFTPLVADALFWLMSPAYFALTYWFLEDIPATGVLVSGLKQAVNGLLSVLVLQVLLLIPGVRGRLRPLLPQPLADVSIGRAFGSALTLGAVVPMLVLGGAEGRERYDSQLRQVNEENLHAARVVANEVESSIGHVSHGVNQLARTLASSLSAKGQLPGPRYLEGELDALVTYSPEVLSAYVGSPEGIALAFSPPNDLAGHPLVGADFSDRPYVRQVRLAQNPLVSDVLVGRERIHRGAMVVAVSPIRHQEHYAGYVLAAMDLPRLRQHSRAQVAGTQQRIRVTDARGGVVFDSAAEEDAEPVRSIVGTSLARELEHVASGATGTYAAEHDAVTMVRVGTLHHFGVVDVPALGWRVLVEQPGARLQAEVERAYFSLLGTMGLATACAVAMALAFSRTIVAPVQGVSHAAARQVAGDRTARAAEAARDAPHELHQLAETFDLMTGQLSRQMEAIERTSREKDAFLSIASHELKTPLTALKAHVQMLRRKLDGEHHERLDNVSRQVDRVTRLVNQMLDASQMGLRQLPLQRARLDLSEVVRRVAETLVATSPLHTLQLTTEPLVGDFDELRLEQVVHNLVSNAIKYSPTGGLIEVHTRRCDGQAELCVLDRGIGLRVEDEAQLFGRFERGDRREVTGISGLGVGLYVSREIIRLHAGRISLRTREGGGAVATVWLPLTPS</sequence>
<dbReference type="GO" id="GO:0030295">
    <property type="term" value="F:protein kinase activator activity"/>
    <property type="evidence" value="ECO:0007669"/>
    <property type="project" value="TreeGrafter"/>
</dbReference>
<keyword evidence="10" id="KW-0472">Membrane</keyword>
<dbReference type="Gene3D" id="6.10.340.10">
    <property type="match status" value="1"/>
</dbReference>
<evidence type="ECO:0000256" key="1">
    <source>
        <dbReference type="ARBA" id="ARBA00000085"/>
    </source>
</evidence>
<dbReference type="Gene3D" id="3.30.565.10">
    <property type="entry name" value="Histidine kinase-like ATPase, C-terminal domain"/>
    <property type="match status" value="1"/>
</dbReference>
<dbReference type="InterPro" id="IPR036097">
    <property type="entry name" value="HisK_dim/P_sf"/>
</dbReference>
<evidence type="ECO:0000256" key="9">
    <source>
        <dbReference type="ARBA" id="ARBA00023012"/>
    </source>
</evidence>
<dbReference type="InterPro" id="IPR003661">
    <property type="entry name" value="HisK_dim/P_dom"/>
</dbReference>
<dbReference type="SUPFAM" id="SSF55874">
    <property type="entry name" value="ATPase domain of HSP90 chaperone/DNA topoisomerase II/histidine kinase"/>
    <property type="match status" value="1"/>
</dbReference>
<dbReference type="Pfam" id="PF02518">
    <property type="entry name" value="HATPase_c"/>
    <property type="match status" value="1"/>
</dbReference>